<dbReference type="InterPro" id="IPR036318">
    <property type="entry name" value="FAD-bd_PCMH-like_sf"/>
</dbReference>
<evidence type="ECO:0000256" key="9">
    <source>
        <dbReference type="ARBA" id="ARBA00022630"/>
    </source>
</evidence>
<dbReference type="EC" id="1.3.1.98" evidence="5 19"/>
<comment type="cofactor">
    <cofactor evidence="1 19">
        <name>FAD</name>
        <dbReference type="ChEBI" id="CHEBI:57692"/>
    </cofactor>
</comment>
<keyword evidence="12 19" id="KW-0133">Cell shape</keyword>
<keyword evidence="13 19" id="KW-0573">Peptidoglycan synthesis</keyword>
<dbReference type="PANTHER" id="PTHR21071">
    <property type="entry name" value="UDP-N-ACETYLENOLPYRUVOYLGLUCOSAMINE REDUCTASE"/>
    <property type="match status" value="1"/>
</dbReference>
<dbReference type="InterPro" id="IPR011601">
    <property type="entry name" value="MurB_C"/>
</dbReference>
<comment type="catalytic activity">
    <reaction evidence="18 19">
        <text>UDP-N-acetyl-alpha-D-muramate + NADP(+) = UDP-N-acetyl-3-O-(1-carboxyvinyl)-alpha-D-glucosamine + NADPH + H(+)</text>
        <dbReference type="Rhea" id="RHEA:12248"/>
        <dbReference type="ChEBI" id="CHEBI:15378"/>
        <dbReference type="ChEBI" id="CHEBI:57783"/>
        <dbReference type="ChEBI" id="CHEBI:58349"/>
        <dbReference type="ChEBI" id="CHEBI:68483"/>
        <dbReference type="ChEBI" id="CHEBI:70757"/>
        <dbReference type="EC" id="1.3.1.98"/>
    </reaction>
</comment>
<dbReference type="Gene3D" id="3.90.78.10">
    <property type="entry name" value="UDP-N-acetylenolpyruvoylglucosamine reductase, C-terminal domain"/>
    <property type="match status" value="1"/>
</dbReference>
<dbReference type="InterPro" id="IPR016169">
    <property type="entry name" value="FAD-bd_PCMH_sub2"/>
</dbReference>
<feature type="active site" evidence="19">
    <location>
        <position position="181"/>
    </location>
</feature>
<keyword evidence="11 19" id="KW-0521">NADP</keyword>
<evidence type="ECO:0000256" key="15">
    <source>
        <dbReference type="ARBA" id="ARBA00023306"/>
    </source>
</evidence>
<evidence type="ECO:0000313" key="22">
    <source>
        <dbReference type="Proteomes" id="UP000066284"/>
    </source>
</evidence>
<dbReference type="Proteomes" id="UP000066284">
    <property type="component" value="Chromosome 1"/>
</dbReference>
<dbReference type="STRING" id="1715989.NITINOP_0294"/>
<dbReference type="EMBL" id="LN885086">
    <property type="protein sequence ID" value="CUQ65270.1"/>
    <property type="molecule type" value="Genomic_DNA"/>
</dbReference>
<dbReference type="PROSITE" id="PS51387">
    <property type="entry name" value="FAD_PCMH"/>
    <property type="match status" value="1"/>
</dbReference>
<keyword evidence="9 19" id="KW-0285">Flavoprotein</keyword>
<evidence type="ECO:0000256" key="8">
    <source>
        <dbReference type="ARBA" id="ARBA00022618"/>
    </source>
</evidence>
<dbReference type="InterPro" id="IPR006094">
    <property type="entry name" value="Oxid_FAD_bind_N"/>
</dbReference>
<dbReference type="SUPFAM" id="SSF56176">
    <property type="entry name" value="FAD-binding/transporter-associated domain-like"/>
    <property type="match status" value="1"/>
</dbReference>
<evidence type="ECO:0000256" key="14">
    <source>
        <dbReference type="ARBA" id="ARBA00023002"/>
    </source>
</evidence>
<dbReference type="InterPro" id="IPR003170">
    <property type="entry name" value="MurB"/>
</dbReference>
<evidence type="ECO:0000256" key="12">
    <source>
        <dbReference type="ARBA" id="ARBA00022960"/>
    </source>
</evidence>
<evidence type="ECO:0000256" key="7">
    <source>
        <dbReference type="ARBA" id="ARBA00022490"/>
    </source>
</evidence>
<dbReference type="GO" id="GO:0005829">
    <property type="term" value="C:cytosol"/>
    <property type="evidence" value="ECO:0007669"/>
    <property type="project" value="TreeGrafter"/>
</dbReference>
<dbReference type="PANTHER" id="PTHR21071:SF4">
    <property type="entry name" value="UDP-N-ACETYLENOLPYRUVOYLGLUCOSAMINE REDUCTASE"/>
    <property type="match status" value="1"/>
</dbReference>
<dbReference type="GO" id="GO:0008762">
    <property type="term" value="F:UDP-N-acetylmuramate dehydrogenase activity"/>
    <property type="evidence" value="ECO:0007669"/>
    <property type="project" value="UniProtKB-UniRule"/>
</dbReference>
<keyword evidence="16 19" id="KW-0961">Cell wall biogenesis/degradation</keyword>
<sequence length="306" mass="33105">MERRRRRLRAADLQAATAGLKGEVRFDVPLSEYTSFRIGGPADALVEPADLEDLIRVVRQSHERNVPVFVLGGTNLLVRDKGIRGVVVSLARLRTIKEEPGSVLYAEAGAGMPTLIGYAIRRSLKGLEWAAGIPGTVGGCVVMNAGTKLGEMKDVVKAVRIVTPTGAVKEREGRAIVFGYRRAKLPAGVVAGVWLQLAPGVRSELERTVKDYLRYRRETQPLTLPSAGCVFKNPPDDSAGRVVEAAGLKGIHVGDAEISTKHANFIVNRGHASAKDVLALIRKVRGEVRRKTGVRLELELKLVGQA</sequence>
<feature type="domain" description="FAD-binding PCMH-type" evidence="20">
    <location>
        <begin position="38"/>
        <end position="200"/>
    </location>
</feature>
<evidence type="ECO:0000256" key="3">
    <source>
        <dbReference type="ARBA" id="ARBA00004496"/>
    </source>
</evidence>
<evidence type="ECO:0000256" key="1">
    <source>
        <dbReference type="ARBA" id="ARBA00001974"/>
    </source>
</evidence>
<reference evidence="22" key="1">
    <citation type="submission" date="2015-09" db="EMBL/GenBank/DDBJ databases">
        <authorList>
            <person name="Daims H."/>
        </authorList>
    </citation>
    <scope>NUCLEOTIDE SEQUENCE [LARGE SCALE GENOMIC DNA]</scope>
</reference>
<evidence type="ECO:0000256" key="11">
    <source>
        <dbReference type="ARBA" id="ARBA00022857"/>
    </source>
</evidence>
<evidence type="ECO:0000256" key="13">
    <source>
        <dbReference type="ARBA" id="ARBA00022984"/>
    </source>
</evidence>
<gene>
    <name evidence="19 21" type="primary">murB</name>
    <name evidence="21" type="ORF">NITINOP_0294</name>
</gene>
<evidence type="ECO:0000256" key="5">
    <source>
        <dbReference type="ARBA" id="ARBA00012518"/>
    </source>
</evidence>
<name>A0A0S4KSB0_9BACT</name>
<dbReference type="UniPathway" id="UPA00219"/>
<keyword evidence="14 19" id="KW-0560">Oxidoreductase</keyword>
<dbReference type="SUPFAM" id="SSF56194">
    <property type="entry name" value="Uridine diphospho-N-Acetylenolpyruvylglucosamine reductase, MurB, C-terminal domain"/>
    <property type="match status" value="1"/>
</dbReference>
<dbReference type="GO" id="GO:0009252">
    <property type="term" value="P:peptidoglycan biosynthetic process"/>
    <property type="evidence" value="ECO:0007669"/>
    <property type="project" value="UniProtKB-UniRule"/>
</dbReference>
<dbReference type="Gene3D" id="3.30.43.10">
    <property type="entry name" value="Uridine Diphospho-n-acetylenolpyruvylglucosamine Reductase, domain 2"/>
    <property type="match status" value="1"/>
</dbReference>
<organism evidence="21 22">
    <name type="scientific">Candidatus Nitrospira inopinata</name>
    <dbReference type="NCBI Taxonomy" id="1715989"/>
    <lineage>
        <taxon>Bacteria</taxon>
        <taxon>Pseudomonadati</taxon>
        <taxon>Nitrospirota</taxon>
        <taxon>Nitrospiria</taxon>
        <taxon>Nitrospirales</taxon>
        <taxon>Nitrospiraceae</taxon>
        <taxon>Nitrospira</taxon>
    </lineage>
</organism>
<protein>
    <recommendedName>
        <fullName evidence="6 19">UDP-N-acetylenolpyruvoylglucosamine reductase</fullName>
        <ecNumber evidence="5 19">1.3.1.98</ecNumber>
    </recommendedName>
    <alternativeName>
        <fullName evidence="17 19">UDP-N-acetylmuramate dehydrogenase</fullName>
    </alternativeName>
</protein>
<comment type="pathway">
    <text evidence="4 19">Cell wall biogenesis; peptidoglycan biosynthesis.</text>
</comment>
<dbReference type="InterPro" id="IPR036635">
    <property type="entry name" value="MurB_C_sf"/>
</dbReference>
<accession>A0A0S4KSB0</accession>
<evidence type="ECO:0000256" key="17">
    <source>
        <dbReference type="ARBA" id="ARBA00031026"/>
    </source>
</evidence>
<dbReference type="Gene3D" id="3.30.465.10">
    <property type="match status" value="1"/>
</dbReference>
<keyword evidence="15 19" id="KW-0131">Cell cycle</keyword>
<evidence type="ECO:0000256" key="2">
    <source>
        <dbReference type="ARBA" id="ARBA00003921"/>
    </source>
</evidence>
<dbReference type="HAMAP" id="MF_00037">
    <property type="entry name" value="MurB"/>
    <property type="match status" value="1"/>
</dbReference>
<dbReference type="InterPro" id="IPR016167">
    <property type="entry name" value="FAD-bd_PCMH_sub1"/>
</dbReference>
<evidence type="ECO:0000256" key="6">
    <source>
        <dbReference type="ARBA" id="ARBA00015188"/>
    </source>
</evidence>
<feature type="active site" description="Proton donor" evidence="19">
    <location>
        <position position="229"/>
    </location>
</feature>
<feature type="active site" evidence="19">
    <location>
        <position position="299"/>
    </location>
</feature>
<dbReference type="GO" id="GO:0071949">
    <property type="term" value="F:FAD binding"/>
    <property type="evidence" value="ECO:0007669"/>
    <property type="project" value="InterPro"/>
</dbReference>
<dbReference type="KEGG" id="nio:NITINOP_0294"/>
<comment type="subcellular location">
    <subcellularLocation>
        <location evidence="3 19">Cytoplasm</location>
    </subcellularLocation>
</comment>
<dbReference type="GO" id="GO:0071555">
    <property type="term" value="P:cell wall organization"/>
    <property type="evidence" value="ECO:0007669"/>
    <property type="project" value="UniProtKB-KW"/>
</dbReference>
<evidence type="ECO:0000256" key="4">
    <source>
        <dbReference type="ARBA" id="ARBA00004752"/>
    </source>
</evidence>
<evidence type="ECO:0000256" key="19">
    <source>
        <dbReference type="HAMAP-Rule" id="MF_00037"/>
    </source>
</evidence>
<evidence type="ECO:0000256" key="18">
    <source>
        <dbReference type="ARBA" id="ARBA00048914"/>
    </source>
</evidence>
<comment type="similarity">
    <text evidence="19">Belongs to the MurB family.</text>
</comment>
<evidence type="ECO:0000313" key="21">
    <source>
        <dbReference type="EMBL" id="CUQ65270.1"/>
    </source>
</evidence>
<proteinExistence type="inferred from homology"/>
<comment type="function">
    <text evidence="2 19">Cell wall formation.</text>
</comment>
<dbReference type="NCBIfam" id="NF010480">
    <property type="entry name" value="PRK13905.1"/>
    <property type="match status" value="1"/>
</dbReference>
<dbReference type="AlphaFoldDB" id="A0A0S4KSB0"/>
<dbReference type="InterPro" id="IPR016166">
    <property type="entry name" value="FAD-bd_PCMH"/>
</dbReference>
<dbReference type="GO" id="GO:0051301">
    <property type="term" value="P:cell division"/>
    <property type="evidence" value="ECO:0007669"/>
    <property type="project" value="UniProtKB-KW"/>
</dbReference>
<keyword evidence="22" id="KW-1185">Reference proteome</keyword>
<keyword evidence="8 19" id="KW-0132">Cell division</keyword>
<keyword evidence="7 19" id="KW-0963">Cytoplasm</keyword>
<dbReference type="OrthoDB" id="9804753at2"/>
<evidence type="ECO:0000259" key="20">
    <source>
        <dbReference type="PROSITE" id="PS51387"/>
    </source>
</evidence>
<dbReference type="Pfam" id="PF01565">
    <property type="entry name" value="FAD_binding_4"/>
    <property type="match status" value="1"/>
</dbReference>
<dbReference type="Pfam" id="PF02873">
    <property type="entry name" value="MurB_C"/>
    <property type="match status" value="1"/>
</dbReference>
<keyword evidence="10 19" id="KW-0274">FAD</keyword>
<evidence type="ECO:0000256" key="16">
    <source>
        <dbReference type="ARBA" id="ARBA00023316"/>
    </source>
</evidence>
<dbReference type="NCBIfam" id="TIGR00179">
    <property type="entry name" value="murB"/>
    <property type="match status" value="1"/>
</dbReference>
<evidence type="ECO:0000256" key="10">
    <source>
        <dbReference type="ARBA" id="ARBA00022827"/>
    </source>
</evidence>
<dbReference type="RefSeq" id="WP_062482270.1">
    <property type="nucleotide sequence ID" value="NZ_LN885086.1"/>
</dbReference>
<dbReference type="GO" id="GO:0008360">
    <property type="term" value="P:regulation of cell shape"/>
    <property type="evidence" value="ECO:0007669"/>
    <property type="project" value="UniProtKB-KW"/>
</dbReference>